<name>A0A285EEX3_9ACTN</name>
<dbReference type="EMBL" id="OBDO01000004">
    <property type="protein sequence ID" value="SNX96626.1"/>
    <property type="molecule type" value="Genomic_DNA"/>
</dbReference>
<sequence length="272" mass="29347">MIEAPAGTARMTGRSVVFLHAHPDDESIFTAAAIRRLADRGARVVLVTATRGEEGTPLTPLRPGETLVSRRVRELESACALLGVARLVILGHRDSGMAGAPTNGHPRAFARQVLSSARALVDLVDEERAEALVHYDGRGIYGHPDHIAVARLGRWVVHRMQVTGYEATVNPEHLLAGPRHLVEGSRPRSATRHLGSRPAEITTTLRASTAELLTKRRAMAAHDSQVPREAVTATEFGRVYEHEWFVGSGQHGILDEVADDPTGRNSGASLSA</sequence>
<dbReference type="AlphaFoldDB" id="A0A285EEX3"/>
<dbReference type="PANTHER" id="PTHR12993:SF26">
    <property type="entry name" value="1D-MYO-INOSITOL 2-ACETAMIDO-2-DEOXY-ALPHA-D-GLUCOPYRANOSIDE DEACETYLASE"/>
    <property type="match status" value="1"/>
</dbReference>
<dbReference type="InterPro" id="IPR024078">
    <property type="entry name" value="LmbE-like_dom_sf"/>
</dbReference>
<evidence type="ECO:0000313" key="2">
    <source>
        <dbReference type="EMBL" id="SNX96626.1"/>
    </source>
</evidence>
<dbReference type="InterPro" id="IPR003737">
    <property type="entry name" value="GlcNAc_PI_deacetylase-related"/>
</dbReference>
<reference evidence="2 3" key="1">
    <citation type="submission" date="2017-09" db="EMBL/GenBank/DDBJ databases">
        <authorList>
            <person name="Ehlers B."/>
            <person name="Leendertz F.H."/>
        </authorList>
    </citation>
    <scope>NUCLEOTIDE SEQUENCE [LARGE SCALE GENOMIC DNA]</scope>
    <source>
        <strain evidence="2 3">DSM 46844</strain>
    </source>
</reference>
<dbReference type="OrthoDB" id="158614at2"/>
<evidence type="ECO:0000313" key="3">
    <source>
        <dbReference type="Proteomes" id="UP000219514"/>
    </source>
</evidence>
<keyword evidence="1" id="KW-0862">Zinc</keyword>
<dbReference type="RefSeq" id="WP_097206620.1">
    <property type="nucleotide sequence ID" value="NZ_JACHXB010000002.1"/>
</dbReference>
<dbReference type="Proteomes" id="UP000219514">
    <property type="component" value="Unassembled WGS sequence"/>
</dbReference>
<protein>
    <submittedName>
        <fullName evidence="2">N-acetylglucosaminyl deacetylase, LmbE family</fullName>
    </submittedName>
</protein>
<keyword evidence="3" id="KW-1185">Reference proteome</keyword>
<dbReference type="Gene3D" id="3.40.50.10320">
    <property type="entry name" value="LmbE-like"/>
    <property type="match status" value="1"/>
</dbReference>
<dbReference type="PANTHER" id="PTHR12993">
    <property type="entry name" value="N-ACETYLGLUCOSAMINYL-PHOSPHATIDYLINOSITOL DE-N-ACETYLASE-RELATED"/>
    <property type="match status" value="1"/>
</dbReference>
<dbReference type="GO" id="GO:0016137">
    <property type="term" value="P:glycoside metabolic process"/>
    <property type="evidence" value="ECO:0007669"/>
    <property type="project" value="UniProtKB-ARBA"/>
</dbReference>
<evidence type="ECO:0000256" key="1">
    <source>
        <dbReference type="ARBA" id="ARBA00022833"/>
    </source>
</evidence>
<accession>A0A285EEX3</accession>
<dbReference type="SUPFAM" id="SSF102588">
    <property type="entry name" value="LmbE-like"/>
    <property type="match status" value="1"/>
</dbReference>
<gene>
    <name evidence="2" type="ORF">SAMN06893097_104341</name>
</gene>
<dbReference type="GO" id="GO:0016811">
    <property type="term" value="F:hydrolase activity, acting on carbon-nitrogen (but not peptide) bonds, in linear amides"/>
    <property type="evidence" value="ECO:0007669"/>
    <property type="project" value="TreeGrafter"/>
</dbReference>
<proteinExistence type="predicted"/>
<organism evidence="2 3">
    <name type="scientific">Geodermatophilus sabuli</name>
    <dbReference type="NCBI Taxonomy" id="1564158"/>
    <lineage>
        <taxon>Bacteria</taxon>
        <taxon>Bacillati</taxon>
        <taxon>Actinomycetota</taxon>
        <taxon>Actinomycetes</taxon>
        <taxon>Geodermatophilales</taxon>
        <taxon>Geodermatophilaceae</taxon>
        <taxon>Geodermatophilus</taxon>
    </lineage>
</organism>
<dbReference type="Pfam" id="PF02585">
    <property type="entry name" value="PIG-L"/>
    <property type="match status" value="1"/>
</dbReference>